<accession>A0AAV6LGH2</accession>
<reference evidence="2" key="1">
    <citation type="submission" date="2020-08" db="EMBL/GenBank/DDBJ databases">
        <title>Plant Genome Project.</title>
        <authorList>
            <person name="Zhang R.-G."/>
        </authorList>
    </citation>
    <scope>NUCLEOTIDE SEQUENCE</scope>
    <source>
        <strain evidence="2">WSP0</strain>
        <tissue evidence="2">Leaf</tissue>
    </source>
</reference>
<proteinExistence type="predicted"/>
<dbReference type="Proteomes" id="UP000823749">
    <property type="component" value="Chromosome 1"/>
</dbReference>
<organism evidence="2 3">
    <name type="scientific">Rhododendron griersonianum</name>
    <dbReference type="NCBI Taxonomy" id="479676"/>
    <lineage>
        <taxon>Eukaryota</taxon>
        <taxon>Viridiplantae</taxon>
        <taxon>Streptophyta</taxon>
        <taxon>Embryophyta</taxon>
        <taxon>Tracheophyta</taxon>
        <taxon>Spermatophyta</taxon>
        <taxon>Magnoliopsida</taxon>
        <taxon>eudicotyledons</taxon>
        <taxon>Gunneridae</taxon>
        <taxon>Pentapetalae</taxon>
        <taxon>asterids</taxon>
        <taxon>Ericales</taxon>
        <taxon>Ericaceae</taxon>
        <taxon>Ericoideae</taxon>
        <taxon>Rhodoreae</taxon>
        <taxon>Rhododendron</taxon>
    </lineage>
</organism>
<gene>
    <name evidence="2" type="ORF">RHGRI_000125</name>
</gene>
<evidence type="ECO:0000313" key="3">
    <source>
        <dbReference type="Proteomes" id="UP000823749"/>
    </source>
</evidence>
<dbReference type="EMBL" id="JACTNZ010000001">
    <property type="protein sequence ID" value="KAG5563820.1"/>
    <property type="molecule type" value="Genomic_DNA"/>
</dbReference>
<evidence type="ECO:0000313" key="2">
    <source>
        <dbReference type="EMBL" id="KAG5563820.1"/>
    </source>
</evidence>
<evidence type="ECO:0000256" key="1">
    <source>
        <dbReference type="SAM" id="MobiDB-lite"/>
    </source>
</evidence>
<feature type="compositionally biased region" description="Basic residues" evidence="1">
    <location>
        <begin position="41"/>
        <end position="53"/>
    </location>
</feature>
<protein>
    <submittedName>
        <fullName evidence="2">Uncharacterized protein</fullName>
    </submittedName>
</protein>
<sequence>MPTSGDPSVVLEEMEAQRVTHEEAQQTDPEGQMEGFLDAKYRRKRMNASKKRVKESDMEDSGHNGRLPTLGDP</sequence>
<comment type="caution">
    <text evidence="2">The sequence shown here is derived from an EMBL/GenBank/DDBJ whole genome shotgun (WGS) entry which is preliminary data.</text>
</comment>
<keyword evidence="3" id="KW-1185">Reference proteome</keyword>
<feature type="compositionally biased region" description="Basic and acidic residues" evidence="1">
    <location>
        <begin position="15"/>
        <end position="24"/>
    </location>
</feature>
<name>A0AAV6LGH2_9ERIC</name>
<feature type="region of interest" description="Disordered" evidence="1">
    <location>
        <begin position="1"/>
        <end position="73"/>
    </location>
</feature>
<feature type="compositionally biased region" description="Basic and acidic residues" evidence="1">
    <location>
        <begin position="54"/>
        <end position="63"/>
    </location>
</feature>
<dbReference type="AlphaFoldDB" id="A0AAV6LGH2"/>